<keyword evidence="7" id="KW-0067">ATP-binding</keyword>
<dbReference type="SUPFAM" id="SSF47384">
    <property type="entry name" value="Homodimeric domain of signal transducing histidine kinase"/>
    <property type="match status" value="1"/>
</dbReference>
<evidence type="ECO:0000256" key="5">
    <source>
        <dbReference type="ARBA" id="ARBA00022741"/>
    </source>
</evidence>
<dbReference type="InterPro" id="IPR036097">
    <property type="entry name" value="HisK_dim/P_sf"/>
</dbReference>
<dbReference type="InterPro" id="IPR011006">
    <property type="entry name" value="CheY-like_superfamily"/>
</dbReference>
<dbReference type="SMART" id="SM00387">
    <property type="entry name" value="HATPase_c"/>
    <property type="match status" value="1"/>
</dbReference>
<feature type="domain" description="PAC" evidence="14">
    <location>
        <begin position="256"/>
        <end position="307"/>
    </location>
</feature>
<dbReference type="Gene3D" id="1.10.287.130">
    <property type="match status" value="1"/>
</dbReference>
<dbReference type="GO" id="GO:0006355">
    <property type="term" value="P:regulation of DNA-templated transcription"/>
    <property type="evidence" value="ECO:0007669"/>
    <property type="project" value="InterPro"/>
</dbReference>
<dbReference type="SUPFAM" id="SSF55874">
    <property type="entry name" value="ATPase domain of HSP90 chaperone/DNA topoisomerase II/histidine kinase"/>
    <property type="match status" value="1"/>
</dbReference>
<feature type="coiled-coil region" evidence="10">
    <location>
        <begin position="478"/>
        <end position="512"/>
    </location>
</feature>
<dbReference type="PANTHER" id="PTHR43065:SF42">
    <property type="entry name" value="TWO-COMPONENT SENSOR PPRA"/>
    <property type="match status" value="1"/>
</dbReference>
<keyword evidence="4" id="KW-0808">Transferase</keyword>
<dbReference type="PROSITE" id="PS50112">
    <property type="entry name" value="PAS"/>
    <property type="match status" value="1"/>
</dbReference>
<dbReference type="AlphaFoldDB" id="A0A7G9SE44"/>
<dbReference type="GO" id="GO:0000155">
    <property type="term" value="F:phosphorelay sensor kinase activity"/>
    <property type="evidence" value="ECO:0007669"/>
    <property type="project" value="InterPro"/>
</dbReference>
<evidence type="ECO:0000256" key="4">
    <source>
        <dbReference type="ARBA" id="ARBA00022679"/>
    </source>
</evidence>
<keyword evidence="6" id="KW-0418">Kinase</keyword>
<dbReference type="PROSITE" id="PS50110">
    <property type="entry name" value="RESPONSE_REGULATORY"/>
    <property type="match status" value="2"/>
</dbReference>
<dbReference type="SMART" id="SM00065">
    <property type="entry name" value="GAF"/>
    <property type="match status" value="2"/>
</dbReference>
<evidence type="ECO:0000259" key="12">
    <source>
        <dbReference type="PROSITE" id="PS50110"/>
    </source>
</evidence>
<dbReference type="PANTHER" id="PTHR43065">
    <property type="entry name" value="SENSOR HISTIDINE KINASE"/>
    <property type="match status" value="1"/>
</dbReference>
<feature type="domain" description="Response regulatory" evidence="12">
    <location>
        <begin position="771"/>
        <end position="887"/>
    </location>
</feature>
<feature type="modified residue" description="4-aspartylphosphate" evidence="9">
    <location>
        <position position="822"/>
    </location>
</feature>
<dbReference type="KEGG" id="srhi:H9L12_01055"/>
<dbReference type="SMART" id="SM00091">
    <property type="entry name" value="PAS"/>
    <property type="match status" value="1"/>
</dbReference>
<evidence type="ECO:0000256" key="6">
    <source>
        <dbReference type="ARBA" id="ARBA00022777"/>
    </source>
</evidence>
<dbReference type="PROSITE" id="PS50109">
    <property type="entry name" value="HIS_KIN"/>
    <property type="match status" value="1"/>
</dbReference>
<feature type="domain" description="Response regulatory" evidence="12">
    <location>
        <begin position="894"/>
        <end position="1011"/>
    </location>
</feature>
<evidence type="ECO:0000256" key="3">
    <source>
        <dbReference type="ARBA" id="ARBA00022553"/>
    </source>
</evidence>
<dbReference type="Gene3D" id="3.30.565.10">
    <property type="entry name" value="Histidine kinase-like ATPase, C-terminal domain"/>
    <property type="match status" value="1"/>
</dbReference>
<dbReference type="Proteomes" id="UP000515955">
    <property type="component" value="Chromosome"/>
</dbReference>
<dbReference type="InterPro" id="IPR013767">
    <property type="entry name" value="PAS_fold"/>
</dbReference>
<dbReference type="InterPro" id="IPR005467">
    <property type="entry name" value="His_kinase_dom"/>
</dbReference>
<accession>A0A7G9SE44</accession>
<dbReference type="Pfam" id="PF00072">
    <property type="entry name" value="Response_reg"/>
    <property type="match status" value="1"/>
</dbReference>
<dbReference type="SUPFAM" id="SSF55781">
    <property type="entry name" value="GAF domain-like"/>
    <property type="match status" value="2"/>
</dbReference>
<dbReference type="CDD" id="cd00130">
    <property type="entry name" value="PAS"/>
    <property type="match status" value="1"/>
</dbReference>
<dbReference type="Pfam" id="PF00989">
    <property type="entry name" value="PAS"/>
    <property type="match status" value="1"/>
</dbReference>
<keyword evidence="10" id="KW-0175">Coiled coil</keyword>
<sequence length="1018" mass="111067">MNRHQAPASWSAFRLSTLVALNDQIRDLDEPADVAFAAAEVLGKAMNVSRAGYGTIDADRETITIERDWNAPGIKSLAGTLQFRDYGSYIDDLKRGETVVFSDAEKDPRTAATADALKAISAQSVVNMPVRERGGLVALLYLNHSTSREWSPEELDLIRDVAERTRSVVERLRAETQLREREERFRTVFENAAVGMLEIDSDWNIQGANAAYASLVGISAEDLTGQSCLAFTHRDDVGLSGDALKRAANTPHGERIKFEKRYVRPDGQVVWIRSNLAKVSGEGSSARFLKIVEDITEAKVAEEELEEQRHALEVLNKTGAAVAAELDTERVVQIVTDAAVELTGAAFGAFFYNVVGDAGEALTLYTLSGADRADFEQFGHPRATQVFAPTFKGEGVVRSDDITSDPRYGNNPPHKGMPENHLPVRSYLAVPVISRSGEVIGGLFFGHPEPGVFTSEAEQLMVGLAGQAAIAVDNARLFQAAQRANQTLEERIEERTRELEHANAALRQAQKMEAVGQLTGGIAHDFNNLLTVVTGNIDMATRSLAASGTLEPRSQRALDNAMKGAERAASLTQRLLAFSRRQPLAPKSLDVDKLVVGMSDLLNRALGETVKLEIVTSPGLWRVEADPNQLESAILNLAVNARDAMPKGGELLIETTNARLDEEYSAQHAEVAPGQYVVVCVTDTGTGMPKHIQERVFEPFYTTKEPGKGTGLGLSMVYGFVKQSGGHIKIYSEESQGTTIKIYLPRLMSEVVAEDGSSVTQGLEASASEEIILVVEDDDDVRAYTVECLRELGYKVLEAHDGSSALRLLERQNGPVDLLFTDVVMPGMTGRELADEARKLQPDLKVLFTSGYTRNAIVHGGRLDPGVEMIAKPFSYAALAQKMRDVLDAGRTGRILVVEEEPTVRSLTLELLAGRGYGVEEAGNATEALSKIRSAQGRYDAVFISDIAEKKNATWLSGEVRRHHADLPVLIAAEPKNVKDLQLRFVDDRCIAVIEKPYNGAKLRETLGLLGARCHRQS</sequence>
<dbReference type="GO" id="GO:0005524">
    <property type="term" value="F:ATP binding"/>
    <property type="evidence" value="ECO:0007669"/>
    <property type="project" value="UniProtKB-KW"/>
</dbReference>
<evidence type="ECO:0000259" key="13">
    <source>
        <dbReference type="PROSITE" id="PS50112"/>
    </source>
</evidence>
<dbReference type="SMART" id="SM00448">
    <property type="entry name" value="REC"/>
    <property type="match status" value="2"/>
</dbReference>
<dbReference type="SUPFAM" id="SSF52172">
    <property type="entry name" value="CheY-like"/>
    <property type="match status" value="2"/>
</dbReference>
<keyword evidence="5" id="KW-0547">Nucleotide-binding</keyword>
<dbReference type="Pfam" id="PF00512">
    <property type="entry name" value="HisKA"/>
    <property type="match status" value="1"/>
</dbReference>
<evidence type="ECO:0000259" key="11">
    <source>
        <dbReference type="PROSITE" id="PS50109"/>
    </source>
</evidence>
<keyword evidence="16" id="KW-1185">Reference proteome</keyword>
<dbReference type="InterPro" id="IPR003018">
    <property type="entry name" value="GAF"/>
</dbReference>
<name>A0A7G9SE44_9SPHN</name>
<keyword evidence="3 9" id="KW-0597">Phosphoprotein</keyword>
<dbReference type="EMBL" id="CP060717">
    <property type="protein sequence ID" value="QNN66119.1"/>
    <property type="molecule type" value="Genomic_DNA"/>
</dbReference>
<protein>
    <recommendedName>
        <fullName evidence="2">histidine kinase</fullName>
        <ecNumber evidence="2">2.7.13.3</ecNumber>
    </recommendedName>
</protein>
<evidence type="ECO:0000313" key="16">
    <source>
        <dbReference type="Proteomes" id="UP000515955"/>
    </source>
</evidence>
<comment type="caution">
    <text evidence="9">Lacks conserved residue(s) required for the propagation of feature annotation.</text>
</comment>
<dbReference type="InterPro" id="IPR000700">
    <property type="entry name" value="PAS-assoc_C"/>
</dbReference>
<keyword evidence="8" id="KW-0902">Two-component regulatory system</keyword>
<dbReference type="InterPro" id="IPR029016">
    <property type="entry name" value="GAF-like_dom_sf"/>
</dbReference>
<dbReference type="Pfam" id="PF01590">
    <property type="entry name" value="GAF"/>
    <property type="match status" value="1"/>
</dbReference>
<organism evidence="15 16">
    <name type="scientific">Sphingomonas rhizophila</name>
    <dbReference type="NCBI Taxonomy" id="2071607"/>
    <lineage>
        <taxon>Bacteria</taxon>
        <taxon>Pseudomonadati</taxon>
        <taxon>Pseudomonadota</taxon>
        <taxon>Alphaproteobacteria</taxon>
        <taxon>Sphingomonadales</taxon>
        <taxon>Sphingomonadaceae</taxon>
        <taxon>Sphingomonas</taxon>
    </lineage>
</organism>
<dbReference type="InterPro" id="IPR001789">
    <property type="entry name" value="Sig_transdc_resp-reg_receiver"/>
</dbReference>
<dbReference type="SUPFAM" id="SSF55785">
    <property type="entry name" value="PYP-like sensor domain (PAS domain)"/>
    <property type="match status" value="1"/>
</dbReference>
<dbReference type="Gene3D" id="3.40.50.2300">
    <property type="match status" value="2"/>
</dbReference>
<comment type="catalytic activity">
    <reaction evidence="1">
        <text>ATP + protein L-histidine = ADP + protein N-phospho-L-histidine.</text>
        <dbReference type="EC" id="2.7.13.3"/>
    </reaction>
</comment>
<evidence type="ECO:0000256" key="8">
    <source>
        <dbReference type="ARBA" id="ARBA00023012"/>
    </source>
</evidence>
<gene>
    <name evidence="15" type="ORF">H9L12_01055</name>
</gene>
<evidence type="ECO:0000256" key="9">
    <source>
        <dbReference type="PROSITE-ProRule" id="PRU00169"/>
    </source>
</evidence>
<dbReference type="InterPro" id="IPR035965">
    <property type="entry name" value="PAS-like_dom_sf"/>
</dbReference>
<evidence type="ECO:0000259" key="14">
    <source>
        <dbReference type="PROSITE" id="PS50113"/>
    </source>
</evidence>
<dbReference type="CDD" id="cd16919">
    <property type="entry name" value="HATPase_CckA-like"/>
    <property type="match status" value="1"/>
</dbReference>
<dbReference type="SMART" id="SM00086">
    <property type="entry name" value="PAC"/>
    <property type="match status" value="1"/>
</dbReference>
<dbReference type="InterPro" id="IPR004358">
    <property type="entry name" value="Sig_transdc_His_kin-like_C"/>
</dbReference>
<dbReference type="InterPro" id="IPR036890">
    <property type="entry name" value="HATPase_C_sf"/>
</dbReference>
<dbReference type="CDD" id="cd18161">
    <property type="entry name" value="REC_hyHK_blue-like"/>
    <property type="match status" value="1"/>
</dbReference>
<dbReference type="PRINTS" id="PR00344">
    <property type="entry name" value="BCTRLSENSOR"/>
</dbReference>
<dbReference type="NCBIfam" id="TIGR00229">
    <property type="entry name" value="sensory_box"/>
    <property type="match status" value="1"/>
</dbReference>
<feature type="domain" description="Histidine kinase" evidence="11">
    <location>
        <begin position="521"/>
        <end position="748"/>
    </location>
</feature>
<dbReference type="EC" id="2.7.13.3" evidence="2"/>
<dbReference type="SMART" id="SM00388">
    <property type="entry name" value="HisKA"/>
    <property type="match status" value="1"/>
</dbReference>
<evidence type="ECO:0000256" key="7">
    <source>
        <dbReference type="ARBA" id="ARBA00022840"/>
    </source>
</evidence>
<dbReference type="InterPro" id="IPR001610">
    <property type="entry name" value="PAC"/>
</dbReference>
<proteinExistence type="predicted"/>
<dbReference type="PROSITE" id="PS50113">
    <property type="entry name" value="PAC"/>
    <property type="match status" value="1"/>
</dbReference>
<dbReference type="CDD" id="cd00082">
    <property type="entry name" value="HisKA"/>
    <property type="match status" value="1"/>
</dbReference>
<dbReference type="InterPro" id="IPR003661">
    <property type="entry name" value="HisK_dim/P_dom"/>
</dbReference>
<dbReference type="Gene3D" id="3.30.450.20">
    <property type="entry name" value="PAS domain"/>
    <property type="match status" value="1"/>
</dbReference>
<dbReference type="Pfam" id="PF02518">
    <property type="entry name" value="HATPase_c"/>
    <property type="match status" value="1"/>
</dbReference>
<evidence type="ECO:0000256" key="10">
    <source>
        <dbReference type="SAM" id="Coils"/>
    </source>
</evidence>
<reference evidence="15 16" key="1">
    <citation type="submission" date="2020-08" db="EMBL/GenBank/DDBJ databases">
        <title>Genome sequence of Sphingomonas rhizophila KACC 19189T.</title>
        <authorList>
            <person name="Hyun D.-W."/>
            <person name="Bae J.-W."/>
        </authorList>
    </citation>
    <scope>NUCLEOTIDE SEQUENCE [LARGE SCALE GENOMIC DNA]</scope>
    <source>
        <strain evidence="15 16">KACC 19189</strain>
    </source>
</reference>
<dbReference type="Pfam" id="PF13185">
    <property type="entry name" value="GAF_2"/>
    <property type="match status" value="1"/>
</dbReference>
<dbReference type="InterPro" id="IPR003594">
    <property type="entry name" value="HATPase_dom"/>
</dbReference>
<dbReference type="InterPro" id="IPR000014">
    <property type="entry name" value="PAS"/>
</dbReference>
<feature type="domain" description="PAS" evidence="13">
    <location>
        <begin position="181"/>
        <end position="251"/>
    </location>
</feature>
<evidence type="ECO:0000256" key="2">
    <source>
        <dbReference type="ARBA" id="ARBA00012438"/>
    </source>
</evidence>
<evidence type="ECO:0000256" key="1">
    <source>
        <dbReference type="ARBA" id="ARBA00000085"/>
    </source>
</evidence>
<evidence type="ECO:0000313" key="15">
    <source>
        <dbReference type="EMBL" id="QNN66119.1"/>
    </source>
</evidence>
<dbReference type="Gene3D" id="3.30.450.40">
    <property type="match status" value="2"/>
</dbReference>